<protein>
    <submittedName>
        <fullName evidence="5">Phosphoglycerate dehydrogenase</fullName>
    </submittedName>
</protein>
<dbReference type="EMBL" id="NZEX01000165">
    <property type="protein sequence ID" value="MAH64498.1"/>
    <property type="molecule type" value="Genomic_DNA"/>
</dbReference>
<dbReference type="PANTHER" id="PTHR42789:SF1">
    <property type="entry name" value="D-ISOMER SPECIFIC 2-HYDROXYACID DEHYDROGENASE FAMILY PROTEIN (AFU_ORTHOLOGUE AFUA_6G10090)"/>
    <property type="match status" value="1"/>
</dbReference>
<keyword evidence="3" id="KW-0520">NAD</keyword>
<comment type="similarity">
    <text evidence="1">Belongs to the D-isomer specific 2-hydroxyacid dehydrogenase family.</text>
</comment>
<evidence type="ECO:0000256" key="1">
    <source>
        <dbReference type="ARBA" id="ARBA00005854"/>
    </source>
</evidence>
<evidence type="ECO:0000256" key="2">
    <source>
        <dbReference type="ARBA" id="ARBA00023002"/>
    </source>
</evidence>
<dbReference type="GO" id="GO:0016491">
    <property type="term" value="F:oxidoreductase activity"/>
    <property type="evidence" value="ECO:0007669"/>
    <property type="project" value="UniProtKB-KW"/>
</dbReference>
<keyword evidence="2" id="KW-0560">Oxidoreductase</keyword>
<dbReference type="InterPro" id="IPR050857">
    <property type="entry name" value="D-2-hydroxyacid_DH"/>
</dbReference>
<dbReference type="SUPFAM" id="SSF51735">
    <property type="entry name" value="NAD(P)-binding Rossmann-fold domains"/>
    <property type="match status" value="1"/>
</dbReference>
<name>A0A2D6YMS1_9DELT</name>
<reference evidence="6" key="1">
    <citation type="submission" date="2017-09" db="EMBL/GenBank/DDBJ databases">
        <title>The Reconstruction of 2,631 Draft Metagenome-Assembled Genomes from the Global Oceans.</title>
        <authorList>
            <person name="Tully B.J."/>
            <person name="Graham E.D."/>
            <person name="Heidelberg J.F."/>
        </authorList>
    </citation>
    <scope>NUCLEOTIDE SEQUENCE [LARGE SCALE GENOMIC DNA]</scope>
</reference>
<proteinExistence type="inferred from homology"/>
<organism evidence="5 6">
    <name type="scientific">SAR324 cluster bacterium</name>
    <dbReference type="NCBI Taxonomy" id="2024889"/>
    <lineage>
        <taxon>Bacteria</taxon>
        <taxon>Deltaproteobacteria</taxon>
        <taxon>SAR324 cluster</taxon>
    </lineage>
</organism>
<dbReference type="Pfam" id="PF02826">
    <property type="entry name" value="2-Hacid_dh_C"/>
    <property type="match status" value="1"/>
</dbReference>
<evidence type="ECO:0000259" key="4">
    <source>
        <dbReference type="Pfam" id="PF02826"/>
    </source>
</evidence>
<dbReference type="AlphaFoldDB" id="A0A2D6YMS1"/>
<feature type="domain" description="D-isomer specific 2-hydroxyacid dehydrogenase NAD-binding" evidence="4">
    <location>
        <begin position="124"/>
        <end position="291"/>
    </location>
</feature>
<dbReference type="PANTHER" id="PTHR42789">
    <property type="entry name" value="D-ISOMER SPECIFIC 2-HYDROXYACID DEHYDROGENASE FAMILY PROTEIN (AFU_ORTHOLOGUE AFUA_6G10090)"/>
    <property type="match status" value="1"/>
</dbReference>
<gene>
    <name evidence="5" type="ORF">CMN54_13860</name>
</gene>
<dbReference type="Proteomes" id="UP000226525">
    <property type="component" value="Unassembled WGS sequence"/>
</dbReference>
<accession>A0A2D6YMS1</accession>
<evidence type="ECO:0000313" key="6">
    <source>
        <dbReference type="Proteomes" id="UP000226525"/>
    </source>
</evidence>
<dbReference type="InterPro" id="IPR036291">
    <property type="entry name" value="NAD(P)-bd_dom_sf"/>
</dbReference>
<evidence type="ECO:0000313" key="5">
    <source>
        <dbReference type="EMBL" id="MAH64498.1"/>
    </source>
</evidence>
<sequence>MKTKAAFFSNQPASLDMVYGNGRKDRLAEFCDLYPVIISAENFDAHVPNLRSVEVIFSTWGMPTLNATQLAKLPSLKAVFYAAGSVKFFAEPFLRKQVLVISAWAANAVPVAEFTVSQILLATKGYFRNIRDCTTPEGHKNAFVGVGNYGTTIALLGAGMIGRKVIEQLAPLHLNVLVFEPFLSVEDAAKLGIEKVTLEEAFARGHVVSNHLANVPETKGLLRALHFQALPENGVFLNTGRGATVIESDLVTVLEQRPDLTALLDVTDPEPPLADSAFYRLPNVFLSSHIAGSIGGEVNRMADTVIEEFLAWQNGKPLRYEATLGMLATMA</sequence>
<dbReference type="CDD" id="cd12167">
    <property type="entry name" value="2-Hacid_dh_8"/>
    <property type="match status" value="1"/>
</dbReference>
<dbReference type="GO" id="GO:0051287">
    <property type="term" value="F:NAD binding"/>
    <property type="evidence" value="ECO:0007669"/>
    <property type="project" value="InterPro"/>
</dbReference>
<evidence type="ECO:0000256" key="3">
    <source>
        <dbReference type="ARBA" id="ARBA00023027"/>
    </source>
</evidence>
<dbReference type="InterPro" id="IPR006140">
    <property type="entry name" value="D-isomer_DH_NAD-bd"/>
</dbReference>
<dbReference type="Gene3D" id="3.40.50.720">
    <property type="entry name" value="NAD(P)-binding Rossmann-like Domain"/>
    <property type="match status" value="2"/>
</dbReference>
<comment type="caution">
    <text evidence="5">The sequence shown here is derived from an EMBL/GenBank/DDBJ whole genome shotgun (WGS) entry which is preliminary data.</text>
</comment>